<evidence type="ECO:0000313" key="3">
    <source>
        <dbReference type="Proteomes" id="UP001196915"/>
    </source>
</evidence>
<evidence type="ECO:0000256" key="1">
    <source>
        <dbReference type="SAM" id="MobiDB-lite"/>
    </source>
</evidence>
<evidence type="ECO:0000313" key="2">
    <source>
        <dbReference type="EMBL" id="MBU9357820.1"/>
    </source>
</evidence>
<name>A0AAP2HKZ2_9BURK</name>
<comment type="caution">
    <text evidence="2">The sequence shown here is derived from an EMBL/GenBank/DDBJ whole genome shotgun (WGS) entry which is preliminary data.</text>
</comment>
<organism evidence="2 3">
    <name type="scientific">Burkholderia multivorans</name>
    <dbReference type="NCBI Taxonomy" id="87883"/>
    <lineage>
        <taxon>Bacteria</taxon>
        <taxon>Pseudomonadati</taxon>
        <taxon>Pseudomonadota</taxon>
        <taxon>Betaproteobacteria</taxon>
        <taxon>Burkholderiales</taxon>
        <taxon>Burkholderiaceae</taxon>
        <taxon>Burkholderia</taxon>
        <taxon>Burkholderia cepacia complex</taxon>
    </lineage>
</organism>
<dbReference type="RefSeq" id="WP_140401788.1">
    <property type="nucleotide sequence ID" value="NZ_CADFDF010000010.1"/>
</dbReference>
<feature type="region of interest" description="Disordered" evidence="1">
    <location>
        <begin position="1"/>
        <end position="25"/>
    </location>
</feature>
<dbReference type="Proteomes" id="UP001196915">
    <property type="component" value="Unassembled WGS sequence"/>
</dbReference>
<accession>A0AAP2HKZ2</accession>
<dbReference type="AlphaFoldDB" id="A0AAP2HKZ2"/>
<protein>
    <submittedName>
        <fullName evidence="2">Uncharacterized protein</fullName>
    </submittedName>
</protein>
<reference evidence="2" key="1">
    <citation type="submission" date="2021-06" db="EMBL/GenBank/DDBJ databases">
        <title>A collection of bacterial strains from the Burkholderia cepacia Research Laboratory and Repository.</title>
        <authorList>
            <person name="Lipuma J."/>
            <person name="Spilker T."/>
        </authorList>
    </citation>
    <scope>NUCLEOTIDE SEQUENCE</scope>
    <source>
        <strain evidence="2">AU37435</strain>
    </source>
</reference>
<sequence length="91" mass="9829">MDVSLQRERRAHVGGRAKDPDRPLSAAKCEVKKEFGARLAVMPTVASTEAFSVKVESLRRDVQCGTGQVYNGLGGRGESVCCHIDAARDEP</sequence>
<dbReference type="EMBL" id="JAHPMX010000007">
    <property type="protein sequence ID" value="MBU9357820.1"/>
    <property type="molecule type" value="Genomic_DNA"/>
</dbReference>
<proteinExistence type="predicted"/>
<gene>
    <name evidence="2" type="ORF">KTE52_15910</name>
</gene>